<dbReference type="EMBL" id="LSYS01001700">
    <property type="protein sequence ID" value="OPJ87328.1"/>
    <property type="molecule type" value="Genomic_DNA"/>
</dbReference>
<evidence type="ECO:0000256" key="1">
    <source>
        <dbReference type="SAM" id="MobiDB-lite"/>
    </source>
</evidence>
<gene>
    <name evidence="2" type="ORF">AV530_000824</name>
</gene>
<dbReference type="AlphaFoldDB" id="A0A1V4KSC0"/>
<protein>
    <submittedName>
        <fullName evidence="2">Uncharacterized protein</fullName>
    </submittedName>
</protein>
<dbReference type="Proteomes" id="UP000190648">
    <property type="component" value="Unassembled WGS sequence"/>
</dbReference>
<proteinExistence type="predicted"/>
<organism evidence="2 3">
    <name type="scientific">Patagioenas fasciata monilis</name>
    <dbReference type="NCBI Taxonomy" id="372326"/>
    <lineage>
        <taxon>Eukaryota</taxon>
        <taxon>Metazoa</taxon>
        <taxon>Chordata</taxon>
        <taxon>Craniata</taxon>
        <taxon>Vertebrata</taxon>
        <taxon>Euteleostomi</taxon>
        <taxon>Archelosauria</taxon>
        <taxon>Archosauria</taxon>
        <taxon>Dinosauria</taxon>
        <taxon>Saurischia</taxon>
        <taxon>Theropoda</taxon>
        <taxon>Coelurosauria</taxon>
        <taxon>Aves</taxon>
        <taxon>Neognathae</taxon>
        <taxon>Neoaves</taxon>
        <taxon>Columbimorphae</taxon>
        <taxon>Columbiformes</taxon>
        <taxon>Columbidae</taxon>
        <taxon>Patagioenas</taxon>
    </lineage>
</organism>
<sequence>MNWSSAVLEGNDPASVPQPGGGLKAGLMKSLLGWVWGHLLCQILQKPSELNRAHRFPLESDRGSMTTAPWQDVPPHGVNPIESCVAGIRTLWRCRMSVQESQC</sequence>
<evidence type="ECO:0000313" key="3">
    <source>
        <dbReference type="Proteomes" id="UP000190648"/>
    </source>
</evidence>
<reference evidence="2 3" key="1">
    <citation type="submission" date="2016-02" db="EMBL/GenBank/DDBJ databases">
        <title>Band-tailed pigeon sequencing and assembly.</title>
        <authorList>
            <person name="Soares A.E."/>
            <person name="Novak B.J."/>
            <person name="Rice E.S."/>
            <person name="O'Connell B."/>
            <person name="Chang D."/>
            <person name="Weber S."/>
            <person name="Shapiro B."/>
        </authorList>
    </citation>
    <scope>NUCLEOTIDE SEQUENCE [LARGE SCALE GENOMIC DNA]</scope>
    <source>
        <strain evidence="2">BTP2013</strain>
        <tissue evidence="2">Blood</tissue>
    </source>
</reference>
<evidence type="ECO:0000313" key="2">
    <source>
        <dbReference type="EMBL" id="OPJ87328.1"/>
    </source>
</evidence>
<keyword evidence="3" id="KW-1185">Reference proteome</keyword>
<accession>A0A1V4KSC0</accession>
<feature type="region of interest" description="Disordered" evidence="1">
    <location>
        <begin position="1"/>
        <end position="20"/>
    </location>
</feature>
<comment type="caution">
    <text evidence="2">The sequence shown here is derived from an EMBL/GenBank/DDBJ whole genome shotgun (WGS) entry which is preliminary data.</text>
</comment>
<name>A0A1V4KSC0_PATFA</name>